<sequence>MKRLSISSLFIIMVFCIVEIYAQDEKPNILWLTSEDNSAEWIGCYGNSNAETPNIDALAKEGFQYMNTFANAPVCAPQRSTWITGVMAISMGTHPMRSSYKIPHNKIKYYPDFLNENGYYTGNFAKKDYNIGGRNDEPWDNPKTLNWETLKQQQPFFQVINFQASHESRAFGEIDNTNHDPNKTRIPEYHPDIPDIRKNYAHYHDAIKKMDSQIGDAIKNLEKAGLAENTIVVYVSDHGGVLPRSKRYLFKNSLHCPLVIRIPEKYKKLWPADEVGAKIDRLVSFVDMPKTWLSITGSEVPDYMQGNIFLGADTEKEQEYHFAFRGRMDERFDNARAVSNKRYLYIRNYMPYLPWMQYLEYLWRMKATQAWEEAVKKGDVTEVQSRFFKPKGWTEELYDMHNDPDCVNNLIDNQEFSSVAVNMRVALREKQIKINDAGLLPESEMARLAKEANSTIYEVSRNQDLFNIEKILNAADLALDKNPNNLSKLRAMLESNDLGERYWGIVGCFLLNDKESGFKGINDESHEVQAMAAWILTKNGEVDKGVACIRQLIEQRSYALLTALNMVEWIGESGEKLIPAVKALDLRESYKNQYKYQIRRRDHLLNFFGEQ</sequence>
<dbReference type="PANTHER" id="PTHR43751:SF1">
    <property type="entry name" value="SULFATASE ATSG-RELATED"/>
    <property type="match status" value="1"/>
</dbReference>
<evidence type="ECO:0000313" key="3">
    <source>
        <dbReference type="Proteomes" id="UP000321080"/>
    </source>
</evidence>
<dbReference type="CDD" id="cd16027">
    <property type="entry name" value="SGSH"/>
    <property type="match status" value="1"/>
</dbReference>
<accession>A0A5C7GFE3</accession>
<reference evidence="2 3" key="1">
    <citation type="submission" date="2019-08" db="EMBL/GenBank/DDBJ databases">
        <title>Seonamhaeicola sediminis sp. nov., isolated from marine sediment.</title>
        <authorList>
            <person name="Cao W.R."/>
        </authorList>
    </citation>
    <scope>NUCLEOTIDE SEQUENCE [LARGE SCALE GENOMIC DNA]</scope>
    <source>
        <strain evidence="2 3">1505</strain>
    </source>
</reference>
<protein>
    <submittedName>
        <fullName evidence="2">Sulfatase</fullName>
    </submittedName>
</protein>
<dbReference type="RefSeq" id="WP_147769742.1">
    <property type="nucleotide sequence ID" value="NZ_VRKQ01000018.1"/>
</dbReference>
<dbReference type="Proteomes" id="UP000321080">
    <property type="component" value="Unassembled WGS sequence"/>
</dbReference>
<dbReference type="PANTHER" id="PTHR43751">
    <property type="entry name" value="SULFATASE"/>
    <property type="match status" value="1"/>
</dbReference>
<dbReference type="EMBL" id="VRKQ01000018">
    <property type="protein sequence ID" value="TXG35398.1"/>
    <property type="molecule type" value="Genomic_DNA"/>
</dbReference>
<evidence type="ECO:0000313" key="2">
    <source>
        <dbReference type="EMBL" id="TXG35398.1"/>
    </source>
</evidence>
<proteinExistence type="predicted"/>
<evidence type="ECO:0000259" key="1">
    <source>
        <dbReference type="Pfam" id="PF00884"/>
    </source>
</evidence>
<dbReference type="SUPFAM" id="SSF53649">
    <property type="entry name" value="Alkaline phosphatase-like"/>
    <property type="match status" value="1"/>
</dbReference>
<gene>
    <name evidence="2" type="ORF">FUA22_16775</name>
</gene>
<dbReference type="InterPro" id="IPR000917">
    <property type="entry name" value="Sulfatase_N"/>
</dbReference>
<dbReference type="Pfam" id="PF00884">
    <property type="entry name" value="Sulfatase"/>
    <property type="match status" value="1"/>
</dbReference>
<feature type="domain" description="Sulfatase N-terminal" evidence="1">
    <location>
        <begin position="27"/>
        <end position="297"/>
    </location>
</feature>
<keyword evidence="3" id="KW-1185">Reference proteome</keyword>
<name>A0A5C7GFE3_9FLAO</name>
<dbReference type="AlphaFoldDB" id="A0A5C7GFE3"/>
<dbReference type="Gene3D" id="3.40.720.10">
    <property type="entry name" value="Alkaline Phosphatase, subunit A"/>
    <property type="match status" value="1"/>
</dbReference>
<dbReference type="OrthoDB" id="9789742at2"/>
<comment type="caution">
    <text evidence="2">The sequence shown here is derived from an EMBL/GenBank/DDBJ whole genome shotgun (WGS) entry which is preliminary data.</text>
</comment>
<dbReference type="InterPro" id="IPR017850">
    <property type="entry name" value="Alkaline_phosphatase_core_sf"/>
</dbReference>
<organism evidence="2 3">
    <name type="scientific">Seonamhaeicola maritimus</name>
    <dbReference type="NCBI Taxonomy" id="2591822"/>
    <lineage>
        <taxon>Bacteria</taxon>
        <taxon>Pseudomonadati</taxon>
        <taxon>Bacteroidota</taxon>
        <taxon>Flavobacteriia</taxon>
        <taxon>Flavobacteriales</taxon>
        <taxon>Flavobacteriaceae</taxon>
    </lineage>
</organism>
<dbReference type="InterPro" id="IPR052701">
    <property type="entry name" value="GAG_Ulvan_Degrading_Sulfatases"/>
</dbReference>